<gene>
    <name evidence="3" type="ORF">NOR_02263</name>
</gene>
<evidence type="ECO:0000256" key="1">
    <source>
        <dbReference type="SAM" id="MobiDB-lite"/>
    </source>
</evidence>
<feature type="transmembrane region" description="Helical" evidence="2">
    <location>
        <begin position="88"/>
        <end position="112"/>
    </location>
</feature>
<dbReference type="Proteomes" id="UP000243498">
    <property type="component" value="Unassembled WGS sequence"/>
</dbReference>
<feature type="transmembrane region" description="Helical" evidence="2">
    <location>
        <begin position="245"/>
        <end position="267"/>
    </location>
</feature>
<feature type="region of interest" description="Disordered" evidence="1">
    <location>
        <begin position="332"/>
        <end position="377"/>
    </location>
</feature>
<feature type="transmembrane region" description="Helical" evidence="2">
    <location>
        <begin position="118"/>
        <end position="140"/>
    </location>
</feature>
<dbReference type="STRING" id="1081105.A0A167HD00"/>
<dbReference type="PANTHER" id="PTHR35184:SF1">
    <property type="entry name" value="INTEGRAL MEMBRANE PROTEIN"/>
    <property type="match status" value="1"/>
</dbReference>
<accession>A0A167HD00</accession>
<feature type="transmembrane region" description="Helical" evidence="2">
    <location>
        <begin position="160"/>
        <end position="185"/>
    </location>
</feature>
<organism evidence="3 4">
    <name type="scientific">Metarhizium rileyi (strain RCEF 4871)</name>
    <name type="common">Nomuraea rileyi</name>
    <dbReference type="NCBI Taxonomy" id="1649241"/>
    <lineage>
        <taxon>Eukaryota</taxon>
        <taxon>Fungi</taxon>
        <taxon>Dikarya</taxon>
        <taxon>Ascomycota</taxon>
        <taxon>Pezizomycotina</taxon>
        <taxon>Sordariomycetes</taxon>
        <taxon>Hypocreomycetidae</taxon>
        <taxon>Hypocreales</taxon>
        <taxon>Clavicipitaceae</taxon>
        <taxon>Metarhizium</taxon>
    </lineage>
</organism>
<dbReference type="OMA" id="FKAGANW"/>
<keyword evidence="2" id="KW-0472">Membrane</keyword>
<dbReference type="InterPro" id="IPR021460">
    <property type="entry name" value="DUF3112"/>
</dbReference>
<evidence type="ECO:0000313" key="4">
    <source>
        <dbReference type="Proteomes" id="UP000243498"/>
    </source>
</evidence>
<feature type="transmembrane region" description="Helical" evidence="2">
    <location>
        <begin position="282"/>
        <end position="301"/>
    </location>
</feature>
<dbReference type="PANTHER" id="PTHR35184">
    <property type="entry name" value="YALI0C10208P"/>
    <property type="match status" value="1"/>
</dbReference>
<comment type="caution">
    <text evidence="3">The sequence shown here is derived from an EMBL/GenBank/DDBJ whole genome shotgun (WGS) entry which is preliminary data.</text>
</comment>
<keyword evidence="2" id="KW-0812">Transmembrane</keyword>
<proteinExistence type="predicted"/>
<sequence length="377" mass="41027">MSAQGSQGTPSVEQLLKMVRQPTAAGITAGITTTGPPYPPQGAGLGGIPTNAVDTPISAVFIAVFITSAALNMIIFQRNRRRGHKFVLSALLFGFSMARIGANVMRIVWANYPHNAQIAIAATILTNAGVILLFIVNLILAQRILRAHQPRLGWTRAASLAFELLYGTVIALLVMAIISTVYSFYTLDAHVHVQLRDVQLFAVTFLAVLAFLPIPIIAVAVLLPLPPRRDPVENFGAKGRMTTKIVLVIFTAALLTLGAGFRAGVAYVPRPASNPGWFHHRAAYYCVNFTIEAVVVFTYALSRFDLRFHVPNGASGPGHYANGVARDAKIVAPSEDPPRTEAEQGEKERQWESSLRREMQTQEAVLSSRRRSLEVHA</sequence>
<name>A0A167HD00_METRR</name>
<protein>
    <recommendedName>
        <fullName evidence="5">Family c-likeg-protein-coupled receptor protein</fullName>
    </recommendedName>
</protein>
<evidence type="ECO:0000256" key="2">
    <source>
        <dbReference type="SAM" id="Phobius"/>
    </source>
</evidence>
<dbReference type="EMBL" id="AZHC01000005">
    <property type="protein sequence ID" value="OAA47773.1"/>
    <property type="molecule type" value="Genomic_DNA"/>
</dbReference>
<feature type="compositionally biased region" description="Basic and acidic residues" evidence="1">
    <location>
        <begin position="336"/>
        <end position="360"/>
    </location>
</feature>
<feature type="transmembrane region" description="Helical" evidence="2">
    <location>
        <begin position="200"/>
        <end position="225"/>
    </location>
</feature>
<keyword evidence="4" id="KW-1185">Reference proteome</keyword>
<reference evidence="3 4" key="1">
    <citation type="journal article" date="2016" name="Genome Biol. Evol.">
        <title>Divergent and convergent evolution of fungal pathogenicity.</title>
        <authorList>
            <person name="Shang Y."/>
            <person name="Xiao G."/>
            <person name="Zheng P."/>
            <person name="Cen K."/>
            <person name="Zhan S."/>
            <person name="Wang C."/>
        </authorList>
    </citation>
    <scope>NUCLEOTIDE SEQUENCE [LARGE SCALE GENOMIC DNA]</scope>
    <source>
        <strain evidence="3 4">RCEF 4871</strain>
    </source>
</reference>
<feature type="transmembrane region" description="Helical" evidence="2">
    <location>
        <begin position="57"/>
        <end position="76"/>
    </location>
</feature>
<dbReference type="AlphaFoldDB" id="A0A167HD00"/>
<keyword evidence="2" id="KW-1133">Transmembrane helix</keyword>
<dbReference type="OrthoDB" id="3357002at2759"/>
<evidence type="ECO:0000313" key="3">
    <source>
        <dbReference type="EMBL" id="OAA47773.1"/>
    </source>
</evidence>
<dbReference type="Pfam" id="PF11309">
    <property type="entry name" value="DUF3112"/>
    <property type="match status" value="2"/>
</dbReference>
<evidence type="ECO:0008006" key="5">
    <source>
        <dbReference type="Google" id="ProtNLM"/>
    </source>
</evidence>